<feature type="region of interest" description="Disordered" evidence="1">
    <location>
        <begin position="56"/>
        <end position="113"/>
    </location>
</feature>
<feature type="compositionally biased region" description="Pro residues" evidence="1">
    <location>
        <begin position="98"/>
        <end position="109"/>
    </location>
</feature>
<dbReference type="GO" id="GO:0000813">
    <property type="term" value="C:ESCRT I complex"/>
    <property type="evidence" value="ECO:0007669"/>
    <property type="project" value="InterPro"/>
</dbReference>
<dbReference type="PANTHER" id="PTHR15960:SF5">
    <property type="entry name" value="LD44032P"/>
    <property type="match status" value="1"/>
</dbReference>
<evidence type="ECO:0000313" key="3">
    <source>
        <dbReference type="Proteomes" id="UP000271889"/>
    </source>
</evidence>
<keyword evidence="3" id="KW-1185">Reference proteome</keyword>
<accession>A0A3P6QNH1</accession>
<reference evidence="2 3" key="1">
    <citation type="submission" date="2018-11" db="EMBL/GenBank/DDBJ databases">
        <authorList>
            <consortium name="Pathogen Informatics"/>
        </authorList>
    </citation>
    <scope>NUCLEOTIDE SEQUENCE [LARGE SCALE GENOMIC DNA]</scope>
</reference>
<dbReference type="PANTHER" id="PTHR15960">
    <property type="entry name" value="LD44032P"/>
    <property type="match status" value="1"/>
</dbReference>
<proteinExistence type="predicted"/>
<name>A0A3P6QNH1_CYLGO</name>
<protein>
    <submittedName>
        <fullName evidence="2">Uncharacterized protein</fullName>
    </submittedName>
</protein>
<gene>
    <name evidence="2" type="ORF">CGOC_LOCUS295</name>
</gene>
<dbReference type="OrthoDB" id="5824432at2759"/>
<dbReference type="EMBL" id="UYRV01000388">
    <property type="protein sequence ID" value="VDK44253.1"/>
    <property type="molecule type" value="Genomic_DNA"/>
</dbReference>
<organism evidence="2 3">
    <name type="scientific">Cylicostephanus goldi</name>
    <name type="common">Nematode worm</name>
    <dbReference type="NCBI Taxonomy" id="71465"/>
    <lineage>
        <taxon>Eukaryota</taxon>
        <taxon>Metazoa</taxon>
        <taxon>Ecdysozoa</taxon>
        <taxon>Nematoda</taxon>
        <taxon>Chromadorea</taxon>
        <taxon>Rhabditida</taxon>
        <taxon>Rhabditina</taxon>
        <taxon>Rhabditomorpha</taxon>
        <taxon>Strongyloidea</taxon>
        <taxon>Strongylidae</taxon>
        <taxon>Cylicostephanus</taxon>
    </lineage>
</organism>
<feature type="compositionally biased region" description="Low complexity" evidence="1">
    <location>
        <begin position="80"/>
        <end position="91"/>
    </location>
</feature>
<evidence type="ECO:0000313" key="2">
    <source>
        <dbReference type="EMBL" id="VDK44253.1"/>
    </source>
</evidence>
<dbReference type="GO" id="GO:0043162">
    <property type="term" value="P:ubiquitin-dependent protein catabolic process via the multivesicular body sorting pathway"/>
    <property type="evidence" value="ECO:0007669"/>
    <property type="project" value="InterPro"/>
</dbReference>
<dbReference type="InterPro" id="IPR038870">
    <property type="entry name" value="UBAP1"/>
</dbReference>
<dbReference type="AlphaFoldDB" id="A0A3P6QNH1"/>
<dbReference type="GO" id="GO:0043130">
    <property type="term" value="F:ubiquitin binding"/>
    <property type="evidence" value="ECO:0007669"/>
    <property type="project" value="InterPro"/>
</dbReference>
<sequence length="387" mass="43201">MSYSNTYQDYLRDLPMEIGRRFYPPPAINLPTLPLPQPLKDVQYAFLAEKRARQQYDEANAPPEAKPDPPPRTHVNGVVSTSQTSSSTSLTNEVLQPCAPPPATNPQPKPQQSAMKDLNFQEFENRGTVFDELEWSTIDDKEALSQILGNVSLDSRPESTSSVSSLPVITEGSLKPLHSLTNGGKSATLSSIPPYPVLDFGFSRSRSEEPAVTLSATGAIGRAAFSKPVNSVPPPVNHVTNSSTRHDSPLRVRLLTKGYRENLVSVAMDRLPRERLPHIEYYMKGMSILEKKGVDVAMTVKFLLDSSLTDKQVNKTLLLMRFHVFFTFALFVFAKCSSFIAVICIFFLVNFFLFMFLCLRVPPFGFSLSSSVFKAYRLISKHRVVCR</sequence>
<dbReference type="Proteomes" id="UP000271889">
    <property type="component" value="Unassembled WGS sequence"/>
</dbReference>
<evidence type="ECO:0000256" key="1">
    <source>
        <dbReference type="SAM" id="MobiDB-lite"/>
    </source>
</evidence>